<dbReference type="Proteomes" id="UP000611554">
    <property type="component" value="Unassembled WGS sequence"/>
</dbReference>
<feature type="transmembrane region" description="Helical" evidence="1">
    <location>
        <begin position="25"/>
        <end position="43"/>
    </location>
</feature>
<reference evidence="3" key="1">
    <citation type="journal article" date="2019" name="Int. J. Syst. Evol. Microbiol.">
        <title>The Global Catalogue of Microorganisms (GCM) 10K type strain sequencing project: providing services to taxonomists for standard genome sequencing and annotation.</title>
        <authorList>
            <consortium name="The Broad Institute Genomics Platform"/>
            <consortium name="The Broad Institute Genome Sequencing Center for Infectious Disease"/>
            <person name="Wu L."/>
            <person name="Ma J."/>
        </authorList>
    </citation>
    <scope>NUCLEOTIDE SEQUENCE [LARGE SCALE GENOMIC DNA]</scope>
    <source>
        <strain evidence="3">JCM 3115</strain>
    </source>
</reference>
<evidence type="ECO:0000256" key="1">
    <source>
        <dbReference type="SAM" id="Phobius"/>
    </source>
</evidence>
<keyword evidence="3" id="KW-1185">Reference proteome</keyword>
<feature type="transmembrane region" description="Helical" evidence="1">
    <location>
        <begin position="83"/>
        <end position="101"/>
    </location>
</feature>
<keyword evidence="1" id="KW-0472">Membrane</keyword>
<protein>
    <submittedName>
        <fullName evidence="2">Uncharacterized protein</fullName>
    </submittedName>
</protein>
<keyword evidence="1" id="KW-0812">Transmembrane</keyword>
<name>A0ABQ2R502_9ACTN</name>
<sequence>MAFPDCGPGRSLYLALRGRHRRLELLGLLLAGVGLALGLVGMADSALGVIDPNPWAPVINTGEHVGLAFINPSSFHVLEAGPIPLVFSATWILLGLGLLHADGTVAPQVRTGTDR</sequence>
<organism evidence="2 3">
    <name type="scientific">Streptosporangium pseudovulgare</name>
    <dbReference type="NCBI Taxonomy" id="35765"/>
    <lineage>
        <taxon>Bacteria</taxon>
        <taxon>Bacillati</taxon>
        <taxon>Actinomycetota</taxon>
        <taxon>Actinomycetes</taxon>
        <taxon>Streptosporangiales</taxon>
        <taxon>Streptosporangiaceae</taxon>
        <taxon>Streptosporangium</taxon>
    </lineage>
</organism>
<comment type="caution">
    <text evidence="2">The sequence shown here is derived from an EMBL/GenBank/DDBJ whole genome shotgun (WGS) entry which is preliminary data.</text>
</comment>
<accession>A0ABQ2R502</accession>
<gene>
    <name evidence="2" type="ORF">GCM10010140_50340</name>
</gene>
<dbReference type="RefSeq" id="WP_189248922.1">
    <property type="nucleotide sequence ID" value="NZ_BMQJ01000013.1"/>
</dbReference>
<keyword evidence="1" id="KW-1133">Transmembrane helix</keyword>
<evidence type="ECO:0000313" key="3">
    <source>
        <dbReference type="Proteomes" id="UP000611554"/>
    </source>
</evidence>
<evidence type="ECO:0000313" key="2">
    <source>
        <dbReference type="EMBL" id="GGQ14041.1"/>
    </source>
</evidence>
<dbReference type="EMBL" id="BMQJ01000013">
    <property type="protein sequence ID" value="GGQ14041.1"/>
    <property type="molecule type" value="Genomic_DNA"/>
</dbReference>
<proteinExistence type="predicted"/>